<dbReference type="Proteomes" id="UP000031978">
    <property type="component" value="Unassembled WGS sequence"/>
</dbReference>
<gene>
    <name evidence="1" type="ORF">B4127_1073</name>
</gene>
<sequence>MFRQKMKSIFRSFNLSKKALNVAKPHIPSLFSNEKMRIRPLKKLLCHKGLTP</sequence>
<evidence type="ECO:0000313" key="2">
    <source>
        <dbReference type="Proteomes" id="UP000031978"/>
    </source>
</evidence>
<protein>
    <submittedName>
        <fullName evidence="1">Uncharacterized protein</fullName>
    </submittedName>
</protein>
<name>A0AB34QYM2_BACPU</name>
<organism evidence="1 2">
    <name type="scientific">Bacillus pumilus</name>
    <name type="common">Bacillus mesentericus</name>
    <dbReference type="NCBI Taxonomy" id="1408"/>
    <lineage>
        <taxon>Bacteria</taxon>
        <taxon>Bacillati</taxon>
        <taxon>Bacillota</taxon>
        <taxon>Bacilli</taxon>
        <taxon>Bacillales</taxon>
        <taxon>Bacillaceae</taxon>
        <taxon>Bacillus</taxon>
    </lineage>
</organism>
<reference evidence="1 2" key="1">
    <citation type="submission" date="2014-12" db="EMBL/GenBank/DDBJ databases">
        <title>Draft Genome Sequences of Five Spore-Forming Food Isolates of Bacillus pumilus.</title>
        <authorList>
            <person name="de Jong A."/>
            <person name="van Heel A.J."/>
            <person name="Montalban-Lopez M."/>
            <person name="Krawczyk A.O."/>
            <person name="Berendsen E.M."/>
            <person name="Wells-Bennik M."/>
            <person name="Kuipers O.P."/>
        </authorList>
    </citation>
    <scope>NUCLEOTIDE SEQUENCE [LARGE SCALE GENOMIC DNA]</scope>
    <source>
        <strain evidence="1 2">B4127</strain>
    </source>
</reference>
<dbReference type="EMBL" id="JXCL01000012">
    <property type="protein sequence ID" value="KIL21822.1"/>
    <property type="molecule type" value="Genomic_DNA"/>
</dbReference>
<comment type="caution">
    <text evidence="1">The sequence shown here is derived from an EMBL/GenBank/DDBJ whole genome shotgun (WGS) entry which is preliminary data.</text>
</comment>
<proteinExistence type="predicted"/>
<evidence type="ECO:0000313" key="1">
    <source>
        <dbReference type="EMBL" id="KIL21822.1"/>
    </source>
</evidence>
<accession>A0AB34QYM2</accession>
<dbReference type="AlphaFoldDB" id="A0AB34QYM2"/>